<evidence type="ECO:0000313" key="6">
    <source>
        <dbReference type="Proteomes" id="UP001229421"/>
    </source>
</evidence>
<feature type="compositionally biased region" description="Polar residues" evidence="1">
    <location>
        <begin position="70"/>
        <end position="81"/>
    </location>
</feature>
<feature type="transmembrane region" description="Helical" evidence="2">
    <location>
        <begin position="363"/>
        <end position="384"/>
    </location>
</feature>
<name>A0AAD8P9H3_TARER</name>
<evidence type="ECO:0000259" key="4">
    <source>
        <dbReference type="Pfam" id="PF24053"/>
    </source>
</evidence>
<feature type="compositionally biased region" description="Polar residues" evidence="1">
    <location>
        <begin position="442"/>
        <end position="452"/>
    </location>
</feature>
<keyword evidence="3" id="KW-0732">Signal</keyword>
<keyword evidence="2" id="KW-0812">Transmembrane</keyword>
<evidence type="ECO:0000256" key="2">
    <source>
        <dbReference type="SAM" id="Phobius"/>
    </source>
</evidence>
<dbReference type="EMBL" id="JAUHHV010000001">
    <property type="protein sequence ID" value="KAK1437177.1"/>
    <property type="molecule type" value="Genomic_DNA"/>
</dbReference>
<comment type="caution">
    <text evidence="5">The sequence shown here is derived from an EMBL/GenBank/DDBJ whole genome shotgun (WGS) entry which is preliminary data.</text>
</comment>
<feature type="chain" id="PRO_5041977082" description="DUF7356 domain-containing protein" evidence="3">
    <location>
        <begin position="24"/>
        <end position="465"/>
    </location>
</feature>
<evidence type="ECO:0000256" key="3">
    <source>
        <dbReference type="SAM" id="SignalP"/>
    </source>
</evidence>
<feature type="region of interest" description="Disordered" evidence="1">
    <location>
        <begin position="32"/>
        <end position="86"/>
    </location>
</feature>
<feature type="compositionally biased region" description="Basic and acidic residues" evidence="1">
    <location>
        <begin position="196"/>
        <end position="211"/>
    </location>
</feature>
<protein>
    <recommendedName>
        <fullName evidence="4">DUF7356 domain-containing protein</fullName>
    </recommendedName>
</protein>
<feature type="region of interest" description="Disordered" evidence="1">
    <location>
        <begin position="187"/>
        <end position="343"/>
    </location>
</feature>
<evidence type="ECO:0000256" key="1">
    <source>
        <dbReference type="SAM" id="MobiDB-lite"/>
    </source>
</evidence>
<feature type="signal peptide" evidence="3">
    <location>
        <begin position="1"/>
        <end position="23"/>
    </location>
</feature>
<dbReference type="Pfam" id="PF24053">
    <property type="entry name" value="DUF7356"/>
    <property type="match status" value="1"/>
</dbReference>
<gene>
    <name evidence="5" type="ORF">QVD17_02963</name>
</gene>
<feature type="region of interest" description="Disordered" evidence="1">
    <location>
        <begin position="418"/>
        <end position="465"/>
    </location>
</feature>
<sequence length="465" mass="49957">MDKNGSVIGLLLLFMIVLSRSDAFSSRKLAAISDPNGDANQDSQSSPPPPNNKKPDLSSVEASKSKDSPNKTSKNSSNLGLNQDGKELKRQSCKGLPVCSDPDKTMIACIQDFVKGFNNLSLVVQNEKDVDLKVNITFGTSGDNNLPTYEIPAHGTKEINITFSGDKSNKVILSAGNGDCELQIGQALTTPVNNPKSKEPGDSPEKPKDDNNSVESPPKPKEENSPPTDKKGDSPAKPKDDNNTTVESPTKPKEENSPSTDKKGDTPSKSQDVEDPSKSKDVEDPSKSKDDNDPSKSKDIDDPTKSKSKDEDDPSKSKDVDDPTKSKDTGPPSNPTTSVDAPTSQNKFLDQLTVYSKQVTPIYGAYLAFLVALIIGGSWALCALRKRRAGNGVPYQELEMGPTEASTAVDVETAEGWDHEWGDDDWDEGEAIRSPGGGVQAKSISSNGLTTRATKKDSWDADWDD</sequence>
<dbReference type="Proteomes" id="UP001229421">
    <property type="component" value="Unassembled WGS sequence"/>
</dbReference>
<keyword evidence="6" id="KW-1185">Reference proteome</keyword>
<dbReference type="PANTHER" id="PTHR34200">
    <property type="entry name" value="DENTIN SIALOPHOSPHOPROTEIN-LIKE ISOFORM X1"/>
    <property type="match status" value="1"/>
</dbReference>
<evidence type="ECO:0000313" key="5">
    <source>
        <dbReference type="EMBL" id="KAK1437177.1"/>
    </source>
</evidence>
<accession>A0AAD8P9H3</accession>
<feature type="compositionally biased region" description="Basic and acidic residues" evidence="1">
    <location>
        <begin position="250"/>
        <end position="328"/>
    </location>
</feature>
<dbReference type="AlphaFoldDB" id="A0AAD8P9H3"/>
<keyword evidence="2" id="KW-1133">Transmembrane helix</keyword>
<feature type="domain" description="DUF7356" evidence="4">
    <location>
        <begin position="87"/>
        <end position="186"/>
    </location>
</feature>
<organism evidence="5 6">
    <name type="scientific">Tagetes erecta</name>
    <name type="common">African marigold</name>
    <dbReference type="NCBI Taxonomy" id="13708"/>
    <lineage>
        <taxon>Eukaryota</taxon>
        <taxon>Viridiplantae</taxon>
        <taxon>Streptophyta</taxon>
        <taxon>Embryophyta</taxon>
        <taxon>Tracheophyta</taxon>
        <taxon>Spermatophyta</taxon>
        <taxon>Magnoliopsida</taxon>
        <taxon>eudicotyledons</taxon>
        <taxon>Gunneridae</taxon>
        <taxon>Pentapetalae</taxon>
        <taxon>asterids</taxon>
        <taxon>campanulids</taxon>
        <taxon>Asterales</taxon>
        <taxon>Asteraceae</taxon>
        <taxon>Asteroideae</taxon>
        <taxon>Heliantheae alliance</taxon>
        <taxon>Tageteae</taxon>
        <taxon>Tagetes</taxon>
    </lineage>
</organism>
<feature type="compositionally biased region" description="Basic and acidic residues" evidence="1">
    <location>
        <begin position="218"/>
        <end position="242"/>
    </location>
</feature>
<keyword evidence="2" id="KW-0472">Membrane</keyword>
<reference evidence="5" key="1">
    <citation type="journal article" date="2023" name="bioRxiv">
        <title>Improved chromosome-level genome assembly for marigold (Tagetes erecta).</title>
        <authorList>
            <person name="Jiang F."/>
            <person name="Yuan L."/>
            <person name="Wang S."/>
            <person name="Wang H."/>
            <person name="Xu D."/>
            <person name="Wang A."/>
            <person name="Fan W."/>
        </authorList>
    </citation>
    <scope>NUCLEOTIDE SEQUENCE</scope>
    <source>
        <strain evidence="5">WSJ</strain>
        <tissue evidence="5">Leaf</tissue>
    </source>
</reference>
<dbReference type="InterPro" id="IPR055780">
    <property type="entry name" value="DUF7356"/>
</dbReference>
<dbReference type="PANTHER" id="PTHR34200:SF2">
    <property type="entry name" value="TRANSMEMBRANE PROTEIN"/>
    <property type="match status" value="1"/>
</dbReference>
<proteinExistence type="predicted"/>